<evidence type="ECO:0000313" key="1">
    <source>
        <dbReference type="EMBL" id="MBW7573625.1"/>
    </source>
</evidence>
<keyword evidence="2" id="KW-1185">Reference proteome</keyword>
<dbReference type="RefSeq" id="WP_219966029.1">
    <property type="nucleotide sequence ID" value="NZ_JAGFNZ010000005.1"/>
</dbReference>
<evidence type="ECO:0000313" key="2">
    <source>
        <dbReference type="Proteomes" id="UP000719942"/>
    </source>
</evidence>
<accession>A0ABS7DQP3</accession>
<organism evidence="1 2">
    <name type="scientific">Caproiciproducens faecalis</name>
    <dbReference type="NCBI Taxonomy" id="2820301"/>
    <lineage>
        <taxon>Bacteria</taxon>
        <taxon>Bacillati</taxon>
        <taxon>Bacillota</taxon>
        <taxon>Clostridia</taxon>
        <taxon>Eubacteriales</taxon>
        <taxon>Acutalibacteraceae</taxon>
        <taxon>Caproiciproducens</taxon>
    </lineage>
</organism>
<gene>
    <name evidence="1" type="ORF">J5W02_12470</name>
</gene>
<sequence length="59" mass="6799">MPEDLHCLLQADTQARHYFESLPKYAQEAAKQHTKEITTADGLHLFVETFMRDDSYQGA</sequence>
<comment type="caution">
    <text evidence="1">The sequence shown here is derived from an EMBL/GenBank/DDBJ whole genome shotgun (WGS) entry which is preliminary data.</text>
</comment>
<proteinExistence type="predicted"/>
<reference evidence="1 2" key="1">
    <citation type="submission" date="2021-03" db="EMBL/GenBank/DDBJ databases">
        <title>Caproiciproducens sp. nov. isolated from feces of cow.</title>
        <authorList>
            <person name="Choi J.-Y."/>
        </authorList>
    </citation>
    <scope>NUCLEOTIDE SEQUENCE [LARGE SCALE GENOMIC DNA]</scope>
    <source>
        <strain evidence="1 2">AGMB10547</strain>
    </source>
</reference>
<dbReference type="EMBL" id="JAGFNZ010000005">
    <property type="protein sequence ID" value="MBW7573625.1"/>
    <property type="molecule type" value="Genomic_DNA"/>
</dbReference>
<protein>
    <submittedName>
        <fullName evidence="1">YdeI/OmpD-associated family protein</fullName>
    </submittedName>
</protein>
<dbReference type="Proteomes" id="UP000719942">
    <property type="component" value="Unassembled WGS sequence"/>
</dbReference>
<name>A0ABS7DQP3_9FIRM</name>